<dbReference type="FunFam" id="3.40.50.720:FF:000358">
    <property type="entry name" value="NADH-ubiquinone oxidoreductase 39 kDa subunit"/>
    <property type="match status" value="1"/>
</dbReference>
<dbReference type="InterPro" id="IPR036291">
    <property type="entry name" value="NAD(P)-bd_dom_sf"/>
</dbReference>
<name>A0A6A6VQ20_9PLEO</name>
<proteinExistence type="predicted"/>
<evidence type="ECO:0000259" key="1">
    <source>
        <dbReference type="Pfam" id="PF05368"/>
    </source>
</evidence>
<feature type="domain" description="NmrA-like" evidence="1">
    <location>
        <begin position="63"/>
        <end position="303"/>
    </location>
</feature>
<sequence>MALPRHCTRSGAALTAQSARKVSAPTVSAISRRYINQDVRITRTGKPILTVAGGRSSLGGYTATVFGATGFLGRYIVNKLARSGCTVIVPYREEMAKRHLKVTGDLGRVVFLEMDLRNTPSIEESVRHSDIVYNLIGRDYPTKNFELEDVHVEGTERIVEAVAKYDIDRYVHVSSYNAHPEHPAEFFRTKGQGEQVARSIYPETTIVRPAPMYGREDRLLNSLAAQKSIVTSNWMQEKFRPVHVIDVATGLENMLHDDTTAAQTYELYGPKEYSMEELNTIVSKETYRQIRHINLPEKVAKPLFKYVNKALWWPIKSEPQVEREFYNQVIDPNAKTFKDLEIEPAELMSLTYEYLKSYRSEEYYDLAPMSEKEKREQKKYLHVIDDQ</sequence>
<gene>
    <name evidence="2" type="ORF">M011DRAFT_435659</name>
</gene>
<dbReference type="InterPro" id="IPR051207">
    <property type="entry name" value="ComplexI_NDUFA9_subunit"/>
</dbReference>
<evidence type="ECO:0000313" key="2">
    <source>
        <dbReference type="EMBL" id="KAF2752215.1"/>
    </source>
</evidence>
<evidence type="ECO:0000313" key="3">
    <source>
        <dbReference type="Proteomes" id="UP000799440"/>
    </source>
</evidence>
<dbReference type="EMBL" id="MU006561">
    <property type="protein sequence ID" value="KAF2752215.1"/>
    <property type="molecule type" value="Genomic_DNA"/>
</dbReference>
<reference evidence="2" key="1">
    <citation type="journal article" date="2020" name="Stud. Mycol.">
        <title>101 Dothideomycetes genomes: a test case for predicting lifestyles and emergence of pathogens.</title>
        <authorList>
            <person name="Haridas S."/>
            <person name="Albert R."/>
            <person name="Binder M."/>
            <person name="Bloem J."/>
            <person name="Labutti K."/>
            <person name="Salamov A."/>
            <person name="Andreopoulos B."/>
            <person name="Baker S."/>
            <person name="Barry K."/>
            <person name="Bills G."/>
            <person name="Bluhm B."/>
            <person name="Cannon C."/>
            <person name="Castanera R."/>
            <person name="Culley D."/>
            <person name="Daum C."/>
            <person name="Ezra D."/>
            <person name="Gonzalez J."/>
            <person name="Henrissat B."/>
            <person name="Kuo A."/>
            <person name="Liang C."/>
            <person name="Lipzen A."/>
            <person name="Lutzoni F."/>
            <person name="Magnuson J."/>
            <person name="Mondo S."/>
            <person name="Nolan M."/>
            <person name="Ohm R."/>
            <person name="Pangilinan J."/>
            <person name="Park H.-J."/>
            <person name="Ramirez L."/>
            <person name="Alfaro M."/>
            <person name="Sun H."/>
            <person name="Tritt A."/>
            <person name="Yoshinaga Y."/>
            <person name="Zwiers L.-H."/>
            <person name="Turgeon B."/>
            <person name="Goodwin S."/>
            <person name="Spatafora J."/>
            <person name="Crous P."/>
            <person name="Grigoriev I."/>
        </authorList>
    </citation>
    <scope>NUCLEOTIDE SEQUENCE</scope>
    <source>
        <strain evidence="2">CBS 119925</strain>
    </source>
</reference>
<dbReference type="Proteomes" id="UP000799440">
    <property type="component" value="Unassembled WGS sequence"/>
</dbReference>
<dbReference type="SUPFAM" id="SSF51735">
    <property type="entry name" value="NAD(P)-binding Rossmann-fold domains"/>
    <property type="match status" value="1"/>
</dbReference>
<dbReference type="GO" id="GO:0044877">
    <property type="term" value="F:protein-containing complex binding"/>
    <property type="evidence" value="ECO:0007669"/>
    <property type="project" value="TreeGrafter"/>
</dbReference>
<protein>
    <submittedName>
        <fullName evidence="2">NADH-ubiquinone oxidoreductase-like protein 40 kDa subunit</fullName>
    </submittedName>
</protein>
<dbReference type="Pfam" id="PF05368">
    <property type="entry name" value="NmrA"/>
    <property type="match status" value="1"/>
</dbReference>
<dbReference type="AlphaFoldDB" id="A0A6A6VQ20"/>
<accession>A0A6A6VQ20</accession>
<organism evidence="2 3">
    <name type="scientific">Sporormia fimetaria CBS 119925</name>
    <dbReference type="NCBI Taxonomy" id="1340428"/>
    <lineage>
        <taxon>Eukaryota</taxon>
        <taxon>Fungi</taxon>
        <taxon>Dikarya</taxon>
        <taxon>Ascomycota</taxon>
        <taxon>Pezizomycotina</taxon>
        <taxon>Dothideomycetes</taxon>
        <taxon>Pleosporomycetidae</taxon>
        <taxon>Pleosporales</taxon>
        <taxon>Sporormiaceae</taxon>
        <taxon>Sporormia</taxon>
    </lineage>
</organism>
<dbReference type="Gene3D" id="3.40.50.720">
    <property type="entry name" value="NAD(P)-binding Rossmann-like Domain"/>
    <property type="match status" value="1"/>
</dbReference>
<dbReference type="GO" id="GO:0005739">
    <property type="term" value="C:mitochondrion"/>
    <property type="evidence" value="ECO:0007669"/>
    <property type="project" value="TreeGrafter"/>
</dbReference>
<dbReference type="InterPro" id="IPR008030">
    <property type="entry name" value="NmrA-like"/>
</dbReference>
<dbReference type="PANTHER" id="PTHR12126:SF11">
    <property type="entry name" value="NADH DEHYDROGENASE [UBIQUINONE] 1 ALPHA SUBCOMPLEX SUBUNIT 9, MITOCHONDRIAL"/>
    <property type="match status" value="1"/>
</dbReference>
<dbReference type="OrthoDB" id="275457at2759"/>
<keyword evidence="3" id="KW-1185">Reference proteome</keyword>
<dbReference type="CDD" id="cd05271">
    <property type="entry name" value="NDUFA9_like_SDR_a"/>
    <property type="match status" value="1"/>
</dbReference>
<dbReference type="PANTHER" id="PTHR12126">
    <property type="entry name" value="NADH-UBIQUINONE OXIDOREDUCTASE 39 KDA SUBUNIT-RELATED"/>
    <property type="match status" value="1"/>
</dbReference>